<proteinExistence type="predicted"/>
<geneLocation type="plasmid" evidence="1 3">
    <name>pBIL</name>
</geneLocation>
<dbReference type="EMBL" id="CP010024">
    <property type="protein sequence ID" value="AJZ56379.1"/>
    <property type="molecule type" value="Genomic_DNA"/>
</dbReference>
<organism evidence="2 4">
    <name type="scientific">Paraburkholderia fungorum</name>
    <dbReference type="NCBI Taxonomy" id="134537"/>
    <lineage>
        <taxon>Bacteria</taxon>
        <taxon>Pseudomonadati</taxon>
        <taxon>Pseudomonadota</taxon>
        <taxon>Betaproteobacteria</taxon>
        <taxon>Burkholderiales</taxon>
        <taxon>Burkholderiaceae</taxon>
        <taxon>Paraburkholderia</taxon>
    </lineage>
</organism>
<evidence type="ECO:0000313" key="4">
    <source>
        <dbReference type="Proteomes" id="UP000518681"/>
    </source>
</evidence>
<name>A0AAW3V200_9BURK</name>
<dbReference type="Proteomes" id="UP000518681">
    <property type="component" value="Unassembled WGS sequence"/>
</dbReference>
<sequence>MILPVFACATGDATAGETAAPSRCRMETERRWVKLATRYVFANTSQGERFVDLQR</sequence>
<dbReference type="Proteomes" id="UP000032614">
    <property type="component" value="Plasmid pBIL"/>
</dbReference>
<reference evidence="2 4" key="2">
    <citation type="submission" date="2020-08" db="EMBL/GenBank/DDBJ databases">
        <title>Genomic Encyclopedia of Type Strains, Phase IV (KMG-V): Genome sequencing to study the core and pangenomes of soil and plant-associated prokaryotes.</title>
        <authorList>
            <person name="Whitman W."/>
        </authorList>
    </citation>
    <scope>NUCLEOTIDE SEQUENCE [LARGE SCALE GENOMIC DNA]</scope>
    <source>
        <strain evidence="2 4">SEMIA 4013</strain>
    </source>
</reference>
<protein>
    <submittedName>
        <fullName evidence="2">Uncharacterized protein</fullName>
    </submittedName>
</protein>
<evidence type="ECO:0000313" key="3">
    <source>
        <dbReference type="Proteomes" id="UP000032614"/>
    </source>
</evidence>
<dbReference type="KEGG" id="bfn:OI25_8275"/>
<evidence type="ECO:0000313" key="1">
    <source>
        <dbReference type="EMBL" id="AJZ56379.1"/>
    </source>
</evidence>
<dbReference type="AlphaFoldDB" id="A0AAW3V200"/>
<reference evidence="1 3" key="1">
    <citation type="journal article" date="2015" name="Genome Announc.">
        <title>Complete genome sequences for 59 burkholderia isolates, both pathogenic and near neighbor.</title>
        <authorList>
            <person name="Johnson S.L."/>
            <person name="Bishop-Lilly K.A."/>
            <person name="Ladner J.T."/>
            <person name="Daligault H.E."/>
            <person name="Davenport K.W."/>
            <person name="Jaissle J."/>
            <person name="Frey K.G."/>
            <person name="Koroleva G.I."/>
            <person name="Bruce D.C."/>
            <person name="Coyne S.R."/>
            <person name="Broomall S.M."/>
            <person name="Li P.E."/>
            <person name="Teshima H."/>
            <person name="Gibbons H.S."/>
            <person name="Palacios G.F."/>
            <person name="Rosenzweig C.N."/>
            <person name="Redden C.L."/>
            <person name="Xu Y."/>
            <person name="Minogue T.D."/>
            <person name="Chain P.S."/>
        </authorList>
    </citation>
    <scope>NUCLEOTIDE SEQUENCE [LARGE SCALE GENOMIC DNA]</scope>
    <source>
        <strain evidence="1 3">ATCC BAA-463</strain>
        <plasmid evidence="1 3">pBIL</plasmid>
    </source>
</reference>
<accession>A0AAW3V200</accession>
<dbReference type="EMBL" id="JACIIK010000011">
    <property type="protein sequence ID" value="MBB6204954.1"/>
    <property type="molecule type" value="Genomic_DNA"/>
</dbReference>
<keyword evidence="1" id="KW-0614">Plasmid</keyword>
<evidence type="ECO:0000313" key="2">
    <source>
        <dbReference type="EMBL" id="MBB6204954.1"/>
    </source>
</evidence>
<gene>
    <name evidence="2" type="ORF">GGD69_005848</name>
    <name evidence="1" type="ORF">OI25_8275</name>
</gene>